<evidence type="ECO:0000256" key="9">
    <source>
        <dbReference type="ARBA" id="ARBA00023136"/>
    </source>
</evidence>
<dbReference type="CDD" id="cd01134">
    <property type="entry name" value="V_A-ATPase_A"/>
    <property type="match status" value="1"/>
</dbReference>
<evidence type="ECO:0000256" key="5">
    <source>
        <dbReference type="ARBA" id="ARBA00022781"/>
    </source>
</evidence>
<dbReference type="GO" id="GO:0005524">
    <property type="term" value="F:ATP binding"/>
    <property type="evidence" value="ECO:0007669"/>
    <property type="project" value="UniProtKB-UniRule"/>
</dbReference>
<evidence type="ECO:0000259" key="15">
    <source>
        <dbReference type="Pfam" id="PF22919"/>
    </source>
</evidence>
<dbReference type="Pfam" id="PF00006">
    <property type="entry name" value="ATP-synt_ab"/>
    <property type="match status" value="1"/>
</dbReference>
<gene>
    <name evidence="11" type="primary">atpA</name>
    <name evidence="16" type="ORF">Metus_0906</name>
</gene>
<dbReference type="SUPFAM" id="SSF50615">
    <property type="entry name" value="N-terminal domain of alpha and beta subunits of F1 ATP synthase"/>
    <property type="match status" value="1"/>
</dbReference>
<dbReference type="CDD" id="cd18119">
    <property type="entry name" value="ATP-synt_V_A-type_alpha_N"/>
    <property type="match status" value="1"/>
</dbReference>
<evidence type="ECO:0000256" key="3">
    <source>
        <dbReference type="ARBA" id="ARBA00022475"/>
    </source>
</evidence>
<dbReference type="AlphaFoldDB" id="A0A444L5T3"/>
<dbReference type="FunFam" id="2.40.50.100:FF:000008">
    <property type="entry name" value="V-type proton ATPase catalytic subunit A"/>
    <property type="match status" value="1"/>
</dbReference>
<dbReference type="InterPro" id="IPR055190">
    <property type="entry name" value="ATP-synt_VA_C"/>
</dbReference>
<evidence type="ECO:0000259" key="12">
    <source>
        <dbReference type="Pfam" id="PF00006"/>
    </source>
</evidence>
<dbReference type="InterPro" id="IPR036121">
    <property type="entry name" value="ATPase_F1/V1/A1_a/bsu_N_sf"/>
</dbReference>
<keyword evidence="4 11" id="KW-0547">Nucleotide-binding</keyword>
<evidence type="ECO:0000313" key="17">
    <source>
        <dbReference type="Proteomes" id="UP000288215"/>
    </source>
</evidence>
<dbReference type="SUPFAM" id="SSF47917">
    <property type="entry name" value="C-terminal domain of alpha and beta subunits of F1 ATP synthase"/>
    <property type="match status" value="1"/>
</dbReference>
<name>A0A444L5T3_METS7</name>
<dbReference type="InterPro" id="IPR020003">
    <property type="entry name" value="ATPase_a/bsu_AS"/>
</dbReference>
<keyword evidence="10 11" id="KW-0066">ATP synthesis</keyword>
<comment type="subcellular location">
    <subcellularLocation>
        <location evidence="11">Cell membrane</location>
        <topology evidence="11">Peripheral membrane protein</topology>
    </subcellularLocation>
</comment>
<dbReference type="Proteomes" id="UP000288215">
    <property type="component" value="Unassembled WGS sequence"/>
</dbReference>
<keyword evidence="7 11" id="KW-1278">Translocase</keyword>
<dbReference type="InterPro" id="IPR000194">
    <property type="entry name" value="ATPase_F1/V1/A1_a/bsu_nucl-bd"/>
</dbReference>
<dbReference type="Gene3D" id="2.40.30.20">
    <property type="match status" value="1"/>
</dbReference>
<dbReference type="InterPro" id="IPR024034">
    <property type="entry name" value="ATPase_F1/V1_b/a_C"/>
</dbReference>
<evidence type="ECO:0000256" key="7">
    <source>
        <dbReference type="ARBA" id="ARBA00022967"/>
    </source>
</evidence>
<dbReference type="GO" id="GO:0046933">
    <property type="term" value="F:proton-transporting ATP synthase activity, rotational mechanism"/>
    <property type="evidence" value="ECO:0007669"/>
    <property type="project" value="UniProtKB-UniRule"/>
</dbReference>
<dbReference type="PROSITE" id="PS00152">
    <property type="entry name" value="ATPASE_ALPHA_BETA"/>
    <property type="match status" value="1"/>
</dbReference>
<dbReference type="Gene3D" id="1.10.1140.10">
    <property type="entry name" value="Bovine Mitochondrial F1-atpase, Atp Synthase Beta Chain, Chain D, domain 3"/>
    <property type="match status" value="1"/>
</dbReference>
<dbReference type="FunFam" id="2.40.30.20:FF:000002">
    <property type="entry name" value="V-type proton ATPase catalytic subunit A"/>
    <property type="match status" value="1"/>
</dbReference>
<evidence type="ECO:0000256" key="10">
    <source>
        <dbReference type="ARBA" id="ARBA00023310"/>
    </source>
</evidence>
<comment type="function">
    <text evidence="11">Component of the A-type ATP synthase that produces ATP from ADP in the presence of a proton gradient across the membrane. The A chain is the catalytic subunit.</text>
</comment>
<feature type="domain" description="ATPase F1/V1/A1 complex alpha/beta subunit nucleotide-binding" evidence="12">
    <location>
        <begin position="213"/>
        <end position="434"/>
    </location>
</feature>
<dbReference type="GO" id="GO:0005886">
    <property type="term" value="C:plasma membrane"/>
    <property type="evidence" value="ECO:0007669"/>
    <property type="project" value="UniProtKB-SubCell"/>
</dbReference>
<dbReference type="Pfam" id="PF02874">
    <property type="entry name" value="ATP-synt_ab_N"/>
    <property type="match status" value="1"/>
</dbReference>
<reference evidence="16 17" key="1">
    <citation type="submission" date="2018-12" db="EMBL/GenBank/DDBJ databases">
        <title>The complete genome of the methanogenic archaea of the candidate phylum Verstraetearchaeota, obtained from the metagenome of underground thermal water.</title>
        <authorList>
            <person name="Kadnikov V.V."/>
            <person name="Mardanov A.V."/>
            <person name="Beletsky A.V."/>
            <person name="Karnachuk O.V."/>
            <person name="Ravin N.V."/>
        </authorList>
    </citation>
    <scope>NUCLEOTIDE SEQUENCE [LARGE SCALE GENOMIC DNA]</scope>
    <source>
        <strain evidence="16">Ch88</strain>
    </source>
</reference>
<dbReference type="SUPFAM" id="SSF52540">
    <property type="entry name" value="P-loop containing nucleoside triphosphate hydrolases"/>
    <property type="match status" value="1"/>
</dbReference>
<feature type="domain" description="ATP synthase A/B type C-terminal" evidence="15">
    <location>
        <begin position="442"/>
        <end position="542"/>
    </location>
</feature>
<keyword evidence="8 11" id="KW-0406">Ion transport</keyword>
<comment type="subunit">
    <text evidence="11">Has multiple subunits with at least A(3), B(3), C, D, E, F, H, I and proteolipid K(x).</text>
</comment>
<keyword evidence="6 11" id="KW-0067">ATP-binding</keyword>
<keyword evidence="2 11" id="KW-0813">Transport</keyword>
<dbReference type="HAMAP" id="MF_00309">
    <property type="entry name" value="ATP_synth_A_arch"/>
    <property type="match status" value="1"/>
</dbReference>
<proteinExistence type="inferred from homology"/>
<dbReference type="PANTHER" id="PTHR43607">
    <property type="entry name" value="V-TYPE PROTON ATPASE CATALYTIC SUBUNIT A"/>
    <property type="match status" value="1"/>
</dbReference>
<dbReference type="InterPro" id="IPR004100">
    <property type="entry name" value="ATPase_F1/V1/A1_a/bsu_N"/>
</dbReference>
<dbReference type="PANTHER" id="PTHR43607:SF1">
    <property type="entry name" value="H(+)-TRANSPORTING TWO-SECTOR ATPASE"/>
    <property type="match status" value="1"/>
</dbReference>
<feature type="binding site" evidence="11">
    <location>
        <begin position="233"/>
        <end position="240"/>
    </location>
    <ligand>
        <name>ATP</name>
        <dbReference type="ChEBI" id="CHEBI:30616"/>
    </ligand>
</feature>
<dbReference type="InterPro" id="IPR022878">
    <property type="entry name" value="V-ATPase_asu"/>
</dbReference>
<dbReference type="GO" id="GO:0046961">
    <property type="term" value="F:proton-transporting ATPase activity, rotational mechanism"/>
    <property type="evidence" value="ECO:0007669"/>
    <property type="project" value="InterPro"/>
</dbReference>
<keyword evidence="3 11" id="KW-1003">Cell membrane</keyword>
<evidence type="ECO:0000259" key="13">
    <source>
        <dbReference type="Pfam" id="PF02874"/>
    </source>
</evidence>
<evidence type="ECO:0000256" key="1">
    <source>
        <dbReference type="ARBA" id="ARBA00008936"/>
    </source>
</evidence>
<dbReference type="Gene3D" id="3.40.50.300">
    <property type="entry name" value="P-loop containing nucleotide triphosphate hydrolases"/>
    <property type="match status" value="1"/>
</dbReference>
<dbReference type="InterPro" id="IPR031686">
    <property type="entry name" value="ATP-synth_a_Xtn"/>
</dbReference>
<evidence type="ECO:0000313" key="16">
    <source>
        <dbReference type="EMBL" id="RWX72932.1"/>
    </source>
</evidence>
<keyword evidence="9 11" id="KW-0472">Membrane</keyword>
<dbReference type="EMBL" id="RXGA01000003">
    <property type="protein sequence ID" value="RWX72932.1"/>
    <property type="molecule type" value="Genomic_DNA"/>
</dbReference>
<dbReference type="NCBIfam" id="NF003220">
    <property type="entry name" value="PRK04192.1"/>
    <property type="match status" value="1"/>
</dbReference>
<feature type="domain" description="ATPase F1/V1/A1 complex alpha/beta subunit N-terminal" evidence="13">
    <location>
        <begin position="8"/>
        <end position="67"/>
    </location>
</feature>
<organism evidence="16 17">
    <name type="scientific">Methanosuratincola subterraneus</name>
    <dbReference type="NCBI Taxonomy" id="2593994"/>
    <lineage>
        <taxon>Archaea</taxon>
        <taxon>Thermoproteota</taxon>
        <taxon>Methanosuratincolia</taxon>
        <taxon>Candidatus Methanomethylicales</taxon>
        <taxon>Candidatus Methanomethylicaceae</taxon>
        <taxon>Candidatus Methanosuratincola (ex Vanwonterghem et al. 2016)</taxon>
    </lineage>
</organism>
<evidence type="ECO:0000256" key="4">
    <source>
        <dbReference type="ARBA" id="ARBA00022741"/>
    </source>
</evidence>
<comment type="caution">
    <text evidence="16">The sequence shown here is derived from an EMBL/GenBank/DDBJ whole genome shotgun (WGS) entry which is preliminary data.</text>
</comment>
<evidence type="ECO:0000259" key="14">
    <source>
        <dbReference type="Pfam" id="PF16886"/>
    </source>
</evidence>
<dbReference type="Pfam" id="PF16886">
    <property type="entry name" value="ATP-synt_ab_Xtn"/>
    <property type="match status" value="1"/>
</dbReference>
<protein>
    <recommendedName>
        <fullName evidence="11">A-type ATP synthase subunit A</fullName>
        <ecNumber evidence="11">7.1.2.2</ecNumber>
    </recommendedName>
</protein>
<evidence type="ECO:0000256" key="2">
    <source>
        <dbReference type="ARBA" id="ARBA00022448"/>
    </source>
</evidence>
<evidence type="ECO:0000256" key="8">
    <source>
        <dbReference type="ARBA" id="ARBA00023065"/>
    </source>
</evidence>
<dbReference type="InterPro" id="IPR023366">
    <property type="entry name" value="ATP_synth_asu-like_sf"/>
</dbReference>
<feature type="domain" description="ATPsynthase alpha/beta subunit barrel-sandwich" evidence="14">
    <location>
        <begin position="109"/>
        <end position="195"/>
    </location>
</feature>
<sequence>MGIKGKIRKISGPVVVAEDVSGLEMHELVMVGKDELIGEVVRVEGNSATIQVYEDTVGLKPGEKVLGSGMPLAVELGPGLLMGIFDGIQRPLEVIQQLTGDFIKRGIKTPALPREKEWHFVPKLKKGDVVSGGEVMGTVQETPIFEHRCLVPPNVKGKVEFIAKEGDYTVEDTVCRVSGEKGKIELKMYHQWPVREPRPYVERLEPSEPLITGQRIIDTFFPVAKGGAVAIPGGFGTGKTITSHQLAAWSDAEVIVYIGCGERGNEMTEVLLTFPEWKDPKSGRPLMERTVLIANTSNMPVSAREASVYTGITIAEYFRDMGYNVAIMADSTSRWAEALREISGRLEEMPAEEGYPSYLSSRLGEFYERAGRVKTLGGGVGSVTLIGAVSPPGGDFSEPVTVHTKRFVRCFWALDSALASMRHYPAINWLTSYSEYTDYVESWWNRLTANRWRSQRLKAMEILKREDELKEVIRLVGSEALPESEKLVLETARLLREGFLQQNAYDPIDTYSSPEKQFILLDAILNFHDAASAAISKGVPASKLVSLPQLAELAKLRMSIENERINEIQKFSEALSAEIKKLMEVKF</sequence>
<dbReference type="Gene3D" id="2.40.50.100">
    <property type="match status" value="1"/>
</dbReference>
<keyword evidence="5 11" id="KW-0375">Hydrogen ion transport</keyword>
<comment type="similarity">
    <text evidence="1 11">Belongs to the ATPase alpha/beta chains family.</text>
</comment>
<accession>A0A444L5T3</accession>
<dbReference type="CDD" id="cd18111">
    <property type="entry name" value="ATP-synt_V_A-type_alpha_C"/>
    <property type="match status" value="1"/>
</dbReference>
<evidence type="ECO:0000256" key="6">
    <source>
        <dbReference type="ARBA" id="ARBA00022840"/>
    </source>
</evidence>
<dbReference type="InterPro" id="IPR027417">
    <property type="entry name" value="P-loop_NTPase"/>
</dbReference>
<dbReference type="EC" id="7.1.2.2" evidence="11"/>
<dbReference type="Pfam" id="PF22919">
    <property type="entry name" value="ATP-synt_VA_C"/>
    <property type="match status" value="1"/>
</dbReference>
<comment type="catalytic activity">
    <reaction evidence="11">
        <text>ATP + H2O + 4 H(+)(in) = ADP + phosphate + 5 H(+)(out)</text>
        <dbReference type="Rhea" id="RHEA:57720"/>
        <dbReference type="ChEBI" id="CHEBI:15377"/>
        <dbReference type="ChEBI" id="CHEBI:15378"/>
        <dbReference type="ChEBI" id="CHEBI:30616"/>
        <dbReference type="ChEBI" id="CHEBI:43474"/>
        <dbReference type="ChEBI" id="CHEBI:456216"/>
        <dbReference type="EC" id="7.1.2.2"/>
    </reaction>
</comment>
<dbReference type="GO" id="GO:0042777">
    <property type="term" value="P:proton motive force-driven plasma membrane ATP synthesis"/>
    <property type="evidence" value="ECO:0007669"/>
    <property type="project" value="UniProtKB-UniRule"/>
</dbReference>
<evidence type="ECO:0000256" key="11">
    <source>
        <dbReference type="HAMAP-Rule" id="MF_00309"/>
    </source>
</evidence>